<dbReference type="Proteomes" id="UP000282876">
    <property type="component" value="Unassembled WGS sequence"/>
</dbReference>
<dbReference type="InterPro" id="IPR037198">
    <property type="entry name" value="MutL_C_sf"/>
</dbReference>
<dbReference type="SUPFAM" id="SSF118116">
    <property type="entry name" value="DNA mismatch repair protein MutL"/>
    <property type="match status" value="1"/>
</dbReference>
<dbReference type="STRING" id="291195.A0A437ANB4"/>
<dbReference type="InterPro" id="IPR042120">
    <property type="entry name" value="MutL_C_dimsub"/>
</dbReference>
<evidence type="ECO:0000313" key="1">
    <source>
        <dbReference type="EMBL" id="RVD92670.1"/>
    </source>
</evidence>
<sequence>MFLIKKLFNLLRNYQFRELHFDFKDNFLELKIDLQFSLKGKIEKIVKHFFVSFVILENFSVKKDCDFYGVIVKGQVNKLFKLWYEQNFLGKTNFLFEEIYHFTFHELENQFSGMIKKKNKNYQLKKNIKVKYVGQFNKEYLIYLFDKNVLIVDQHAIHERILLNTLLNQKNLENFDEIEILKTMACKNAIKFGQKVNLNFAKKIFKSIFKNKFINCCAHGRYTMHLISFINK</sequence>
<reference evidence="1 2" key="1">
    <citation type="submission" date="2018-10" db="EMBL/GenBank/DDBJ databases">
        <title>Draft genome sequence of the microsporidian Tubulinosema ratisbonensis.</title>
        <authorList>
            <person name="Polonais V."/>
            <person name="Peyretaillade E."/>
            <person name="Niehus S."/>
            <person name="Wawrzyniak I."/>
            <person name="Franchet A."/>
            <person name="Gaspin C."/>
            <person name="Reichstadt M."/>
            <person name="Belser C."/>
            <person name="Labadie K."/>
            <person name="Delbac F."/>
            <person name="Ferrandon D."/>
        </authorList>
    </citation>
    <scope>NUCLEOTIDE SEQUENCE [LARGE SCALE GENOMIC DNA]</scope>
    <source>
        <strain evidence="1 2">Franzen</strain>
    </source>
</reference>
<gene>
    <name evidence="1" type="ORF">TUBRATIS_008200</name>
</gene>
<proteinExistence type="predicted"/>
<dbReference type="EMBL" id="RCSS01000166">
    <property type="protein sequence ID" value="RVD92670.1"/>
    <property type="molecule type" value="Genomic_DNA"/>
</dbReference>
<evidence type="ECO:0000313" key="2">
    <source>
        <dbReference type="Proteomes" id="UP000282876"/>
    </source>
</evidence>
<comment type="caution">
    <text evidence="1">The sequence shown here is derived from an EMBL/GenBank/DDBJ whole genome shotgun (WGS) entry which is preliminary data.</text>
</comment>
<dbReference type="VEuPathDB" id="MicrosporidiaDB:TUBRATIS_008200"/>
<dbReference type="AlphaFoldDB" id="A0A437ANB4"/>
<accession>A0A437ANB4</accession>
<dbReference type="OrthoDB" id="10263226at2759"/>
<dbReference type="Gene3D" id="3.30.1540.20">
    <property type="entry name" value="MutL, C-terminal domain, dimerisation subdomain"/>
    <property type="match status" value="1"/>
</dbReference>
<organism evidence="1 2">
    <name type="scientific">Tubulinosema ratisbonensis</name>
    <dbReference type="NCBI Taxonomy" id="291195"/>
    <lineage>
        <taxon>Eukaryota</taxon>
        <taxon>Fungi</taxon>
        <taxon>Fungi incertae sedis</taxon>
        <taxon>Microsporidia</taxon>
        <taxon>Tubulinosematoidea</taxon>
        <taxon>Tubulinosematidae</taxon>
        <taxon>Tubulinosema</taxon>
    </lineage>
</organism>
<keyword evidence="2" id="KW-1185">Reference proteome</keyword>
<name>A0A437ANB4_9MICR</name>
<protein>
    <submittedName>
        <fullName evidence="1">DNA mismatch repair</fullName>
    </submittedName>
</protein>